<evidence type="ECO:0000256" key="5">
    <source>
        <dbReference type="ARBA" id="ARBA00022815"/>
    </source>
</evidence>
<reference evidence="9" key="1">
    <citation type="submission" date="2016-11" db="UniProtKB">
        <authorList>
            <consortium name="WormBaseParasite"/>
        </authorList>
    </citation>
    <scope>IDENTIFICATION</scope>
</reference>
<name>A0A1I7Z363_9BILA</name>
<comment type="subcellular location">
    <subcellularLocation>
        <location evidence="1">Secreted</location>
    </subcellularLocation>
</comment>
<evidence type="ECO:0000256" key="4">
    <source>
        <dbReference type="ARBA" id="ARBA00022685"/>
    </source>
</evidence>
<dbReference type="PANTHER" id="PTHR20986">
    <property type="entry name" value="FMRFAMIDE-RELATED PEPTIDES"/>
    <property type="match status" value="1"/>
</dbReference>
<keyword evidence="3" id="KW-0964">Secreted</keyword>
<dbReference type="AlphaFoldDB" id="A0A1I7Z363"/>
<dbReference type="InterPro" id="IPR051041">
    <property type="entry name" value="FMRFamide-related_np"/>
</dbReference>
<evidence type="ECO:0000313" key="8">
    <source>
        <dbReference type="Proteomes" id="UP000095287"/>
    </source>
</evidence>
<feature type="region of interest" description="Disordered" evidence="7">
    <location>
        <begin position="154"/>
        <end position="185"/>
    </location>
</feature>
<evidence type="ECO:0000256" key="2">
    <source>
        <dbReference type="ARBA" id="ARBA00006356"/>
    </source>
</evidence>
<dbReference type="WBParaSite" id="L893_g22384.t1">
    <property type="protein sequence ID" value="L893_g22384.t1"/>
    <property type="gene ID" value="L893_g22384"/>
</dbReference>
<evidence type="ECO:0000313" key="9">
    <source>
        <dbReference type="WBParaSite" id="L893_g22384.t1"/>
    </source>
</evidence>
<dbReference type="Proteomes" id="UP000095287">
    <property type="component" value="Unplaced"/>
</dbReference>
<proteinExistence type="inferred from homology"/>
<dbReference type="PANTHER" id="PTHR20986:SF19">
    <property type="entry name" value="FMRFAMIDE-LIKE NEUROPEPTIDES 3"/>
    <property type="match status" value="1"/>
</dbReference>
<comment type="similarity">
    <text evidence="2">Belongs to the FARP (FMRFamide related peptide) family.</text>
</comment>
<keyword evidence="4" id="KW-0165">Cleavage on pair of basic residues</keyword>
<evidence type="ECO:0000256" key="6">
    <source>
        <dbReference type="ARBA" id="ARBA00023320"/>
    </source>
</evidence>
<organism evidence="8 9">
    <name type="scientific">Steinernema glaseri</name>
    <dbReference type="NCBI Taxonomy" id="37863"/>
    <lineage>
        <taxon>Eukaryota</taxon>
        <taxon>Metazoa</taxon>
        <taxon>Ecdysozoa</taxon>
        <taxon>Nematoda</taxon>
        <taxon>Chromadorea</taxon>
        <taxon>Rhabditida</taxon>
        <taxon>Tylenchina</taxon>
        <taxon>Panagrolaimomorpha</taxon>
        <taxon>Strongyloidoidea</taxon>
        <taxon>Steinernematidae</taxon>
        <taxon>Steinernema</taxon>
    </lineage>
</organism>
<evidence type="ECO:0000256" key="3">
    <source>
        <dbReference type="ARBA" id="ARBA00022525"/>
    </source>
</evidence>
<keyword evidence="6" id="KW-0527">Neuropeptide</keyword>
<keyword evidence="5" id="KW-0027">Amidation</keyword>
<keyword evidence="8" id="KW-1185">Reference proteome</keyword>
<evidence type="ECO:0000256" key="1">
    <source>
        <dbReference type="ARBA" id="ARBA00004613"/>
    </source>
</evidence>
<sequence length="185" mass="20742">MSAVSLSRSFSVNYLPQVTNVPSPHLTRFSEASAKPAAGNELEEDDNDDVRYLLSVVDEWPQIEGVHQQRSIRSPLGTMRFGKRDPLGTMRFGKRATLGTMRFGKRDPLGTMRFGKRVPLGTMRFGKRDPLGTMRFGKKRDPLGTMRFGKRASLGTMRFGKRSSEEPASFGQLDGKSSFYNSEEI</sequence>
<dbReference type="GO" id="GO:0007218">
    <property type="term" value="P:neuropeptide signaling pathway"/>
    <property type="evidence" value="ECO:0007669"/>
    <property type="project" value="UniProtKB-KW"/>
</dbReference>
<protein>
    <submittedName>
        <fullName evidence="9">FMRFamide neuropeptide</fullName>
    </submittedName>
</protein>
<dbReference type="InterPro" id="IPR002544">
    <property type="entry name" value="FMRFamid-related_peptide-like"/>
</dbReference>
<evidence type="ECO:0000256" key="7">
    <source>
        <dbReference type="SAM" id="MobiDB-lite"/>
    </source>
</evidence>
<accession>A0A1I7Z363</accession>
<dbReference type="GO" id="GO:0005576">
    <property type="term" value="C:extracellular region"/>
    <property type="evidence" value="ECO:0007669"/>
    <property type="project" value="UniProtKB-SubCell"/>
</dbReference>
<dbReference type="Pfam" id="PF01581">
    <property type="entry name" value="FARP"/>
    <property type="match status" value="1"/>
</dbReference>